<keyword evidence="7" id="KW-1185">Reference proteome</keyword>
<accession>A0A428NN17</accession>
<dbReference type="PANTHER" id="PTHR38248">
    <property type="entry name" value="FUNK1 6"/>
    <property type="match status" value="1"/>
</dbReference>
<keyword evidence="4" id="KW-0472">Membrane</keyword>
<dbReference type="AlphaFoldDB" id="A0A428NN17"/>
<dbReference type="Proteomes" id="UP000288168">
    <property type="component" value="Unassembled WGS sequence"/>
</dbReference>
<organism evidence="6 7">
    <name type="scientific">Fusarium duplospermum</name>
    <dbReference type="NCBI Taxonomy" id="1325734"/>
    <lineage>
        <taxon>Eukaryota</taxon>
        <taxon>Fungi</taxon>
        <taxon>Dikarya</taxon>
        <taxon>Ascomycota</taxon>
        <taxon>Pezizomycotina</taxon>
        <taxon>Sordariomycetes</taxon>
        <taxon>Hypocreomycetidae</taxon>
        <taxon>Hypocreales</taxon>
        <taxon>Nectriaceae</taxon>
        <taxon>Fusarium</taxon>
        <taxon>Fusarium solani species complex</taxon>
    </lineage>
</organism>
<evidence type="ECO:0000256" key="1">
    <source>
        <dbReference type="ARBA" id="ARBA00012513"/>
    </source>
</evidence>
<dbReference type="EC" id="2.7.11.1" evidence="1"/>
<dbReference type="PANTHER" id="PTHR38248:SF2">
    <property type="entry name" value="FUNK1 11"/>
    <property type="match status" value="1"/>
</dbReference>
<evidence type="ECO:0000313" key="7">
    <source>
        <dbReference type="Proteomes" id="UP000288168"/>
    </source>
</evidence>
<evidence type="ECO:0000313" key="6">
    <source>
        <dbReference type="EMBL" id="RSL42193.1"/>
    </source>
</evidence>
<keyword evidence="4" id="KW-1133">Transmembrane helix</keyword>
<dbReference type="STRING" id="1325734.A0A428NN17"/>
<dbReference type="PROSITE" id="PS00109">
    <property type="entry name" value="PROTEIN_KINASE_TYR"/>
    <property type="match status" value="1"/>
</dbReference>
<dbReference type="SUPFAM" id="SSF56112">
    <property type="entry name" value="Protein kinase-like (PK-like)"/>
    <property type="match status" value="1"/>
</dbReference>
<sequence length="548" mass="62735">MNTTHPITNNAPQLDEEALTETDRKILNEISRHNHGIAEGFFHRFFRGSPLDSPLRKYAHPLRRHFVSRLPESEEEPDLPGTSHHFLFSSTTEYTWAKVQVIGLELDAEYYDHDSGLVQLYKHARKVFRSQPARLFLHGIYILGFVAELWVFDRAGMYHSSPLNLQGHPRGVAAIFANYLGLKDLDLGINPILHSDTTGLFILAKGENQTEPGLSQFYLEGEPIACPEEIVSTRPICYRARLSTSMRPEFVVKFTWTKDVWDPEDWEPEYWRPGARRSEKFMLRLVKKRKVSSVMQIFSHQKVKTIWSGRGGMRFPALEKPGEDYVKYPNPSFECMVVYPLGRPLARFHTVGEFLRGFRDAIAGYRSLHLDGKILHRDISPNNIMLAEVRKEGEPWGFLIDLDLSMELAVGPAKPGEIIGTKAFMAIDVLRRRPRTYRQDLESFLYVFLWIAICGGDRKLPSESRLQRWLIGDWIELAQKKTEDMEDGKFAGIVAEFTSQFQALDGLAYRLRDIIFPSGPKSGDMAAEEMYSALFSAVDDSLICQIES</sequence>
<dbReference type="Gene3D" id="1.10.510.10">
    <property type="entry name" value="Transferase(Phosphotransferase) domain 1"/>
    <property type="match status" value="1"/>
</dbReference>
<name>A0A428NN17_9HYPO</name>
<dbReference type="InterPro" id="IPR040976">
    <property type="entry name" value="Pkinase_fungal"/>
</dbReference>
<evidence type="ECO:0000256" key="3">
    <source>
        <dbReference type="ARBA" id="ARBA00048679"/>
    </source>
</evidence>
<protein>
    <recommendedName>
        <fullName evidence="1">non-specific serine/threonine protein kinase</fullName>
        <ecNumber evidence="1">2.7.11.1</ecNumber>
    </recommendedName>
</protein>
<evidence type="ECO:0000256" key="2">
    <source>
        <dbReference type="ARBA" id="ARBA00047899"/>
    </source>
</evidence>
<dbReference type="OrthoDB" id="5584477at2759"/>
<keyword evidence="4" id="KW-0812">Transmembrane</keyword>
<feature type="transmembrane region" description="Helical" evidence="4">
    <location>
        <begin position="135"/>
        <end position="152"/>
    </location>
</feature>
<feature type="domain" description="Fungal-type protein kinase" evidence="5">
    <location>
        <begin position="270"/>
        <end position="451"/>
    </location>
</feature>
<reference evidence="6 7" key="1">
    <citation type="submission" date="2017-06" db="EMBL/GenBank/DDBJ databases">
        <title>Comparative genomic analysis of Ambrosia Fusariam Clade fungi.</title>
        <authorList>
            <person name="Stajich J.E."/>
            <person name="Carrillo J."/>
            <person name="Kijimoto T."/>
            <person name="Eskalen A."/>
            <person name="O'Donnell K."/>
            <person name="Kasson M."/>
        </authorList>
    </citation>
    <scope>NUCLEOTIDE SEQUENCE [LARGE SCALE GENOMIC DNA]</scope>
    <source>
        <strain evidence="6 7">NRRL62584</strain>
    </source>
</reference>
<feature type="domain" description="Fungal-type protein kinase" evidence="5">
    <location>
        <begin position="90"/>
        <end position="264"/>
    </location>
</feature>
<gene>
    <name evidence="6" type="ORF">CEP54_015568</name>
</gene>
<comment type="catalytic activity">
    <reaction evidence="3">
        <text>L-seryl-[protein] + ATP = O-phospho-L-seryl-[protein] + ADP + H(+)</text>
        <dbReference type="Rhea" id="RHEA:17989"/>
        <dbReference type="Rhea" id="RHEA-COMP:9863"/>
        <dbReference type="Rhea" id="RHEA-COMP:11604"/>
        <dbReference type="ChEBI" id="CHEBI:15378"/>
        <dbReference type="ChEBI" id="CHEBI:29999"/>
        <dbReference type="ChEBI" id="CHEBI:30616"/>
        <dbReference type="ChEBI" id="CHEBI:83421"/>
        <dbReference type="ChEBI" id="CHEBI:456216"/>
        <dbReference type="EC" id="2.7.11.1"/>
    </reaction>
</comment>
<proteinExistence type="predicted"/>
<dbReference type="Pfam" id="PF17667">
    <property type="entry name" value="Pkinase_fungal"/>
    <property type="match status" value="2"/>
</dbReference>
<dbReference type="InterPro" id="IPR008266">
    <property type="entry name" value="Tyr_kinase_AS"/>
</dbReference>
<dbReference type="InterPro" id="IPR011009">
    <property type="entry name" value="Kinase-like_dom_sf"/>
</dbReference>
<evidence type="ECO:0000259" key="5">
    <source>
        <dbReference type="Pfam" id="PF17667"/>
    </source>
</evidence>
<dbReference type="EMBL" id="NKCI01000379">
    <property type="protein sequence ID" value="RSL42193.1"/>
    <property type="molecule type" value="Genomic_DNA"/>
</dbReference>
<evidence type="ECO:0000256" key="4">
    <source>
        <dbReference type="SAM" id="Phobius"/>
    </source>
</evidence>
<comment type="caution">
    <text evidence="6">The sequence shown here is derived from an EMBL/GenBank/DDBJ whole genome shotgun (WGS) entry which is preliminary data.</text>
</comment>
<dbReference type="GO" id="GO:0004674">
    <property type="term" value="F:protein serine/threonine kinase activity"/>
    <property type="evidence" value="ECO:0007669"/>
    <property type="project" value="UniProtKB-EC"/>
</dbReference>
<comment type="catalytic activity">
    <reaction evidence="2">
        <text>L-threonyl-[protein] + ATP = O-phospho-L-threonyl-[protein] + ADP + H(+)</text>
        <dbReference type="Rhea" id="RHEA:46608"/>
        <dbReference type="Rhea" id="RHEA-COMP:11060"/>
        <dbReference type="Rhea" id="RHEA-COMP:11605"/>
        <dbReference type="ChEBI" id="CHEBI:15378"/>
        <dbReference type="ChEBI" id="CHEBI:30013"/>
        <dbReference type="ChEBI" id="CHEBI:30616"/>
        <dbReference type="ChEBI" id="CHEBI:61977"/>
        <dbReference type="ChEBI" id="CHEBI:456216"/>
        <dbReference type="EC" id="2.7.11.1"/>
    </reaction>
</comment>